<dbReference type="Proteomes" id="UP001183615">
    <property type="component" value="Unassembled WGS sequence"/>
</dbReference>
<comment type="caution">
    <text evidence="3">The sequence shown here is derived from an EMBL/GenBank/DDBJ whole genome shotgun (WGS) entry which is preliminary data.</text>
</comment>
<dbReference type="Pfam" id="PF04149">
    <property type="entry name" value="DUF397"/>
    <property type="match status" value="1"/>
</dbReference>
<evidence type="ECO:0000256" key="1">
    <source>
        <dbReference type="SAM" id="MobiDB-lite"/>
    </source>
</evidence>
<evidence type="ECO:0000259" key="2">
    <source>
        <dbReference type="Pfam" id="PF04149"/>
    </source>
</evidence>
<dbReference type="EMBL" id="JAVREV010000002">
    <property type="protein sequence ID" value="MDT0441934.1"/>
    <property type="molecule type" value="Genomic_DNA"/>
</dbReference>
<protein>
    <submittedName>
        <fullName evidence="3">DUF397 domain-containing protein</fullName>
    </submittedName>
</protein>
<name>A0ABU2S0H5_9ACTN</name>
<evidence type="ECO:0000313" key="4">
    <source>
        <dbReference type="Proteomes" id="UP001183615"/>
    </source>
</evidence>
<reference evidence="4" key="1">
    <citation type="submission" date="2023-07" db="EMBL/GenBank/DDBJ databases">
        <title>30 novel species of actinomycetes from the DSMZ collection.</title>
        <authorList>
            <person name="Nouioui I."/>
        </authorList>
    </citation>
    <scope>NUCLEOTIDE SEQUENCE [LARGE SCALE GENOMIC DNA]</scope>
    <source>
        <strain evidence="4">DSM 41886</strain>
    </source>
</reference>
<dbReference type="InterPro" id="IPR007278">
    <property type="entry name" value="DUF397"/>
</dbReference>
<sequence>MPTPNLAATRWQRSSYSGGTGDNCLELGRPAPHGGRVLLRESDAPRSVLTTSAARLAALLRGVKAGRFDRLAGPRRVRRAGQT</sequence>
<proteinExistence type="predicted"/>
<evidence type="ECO:0000313" key="3">
    <source>
        <dbReference type="EMBL" id="MDT0441934.1"/>
    </source>
</evidence>
<gene>
    <name evidence="3" type="ORF">RM779_04875</name>
</gene>
<accession>A0ABU2S0H5</accession>
<organism evidence="3 4">
    <name type="scientific">Streptomyces johnsoniae</name>
    <dbReference type="NCBI Taxonomy" id="3075532"/>
    <lineage>
        <taxon>Bacteria</taxon>
        <taxon>Bacillati</taxon>
        <taxon>Actinomycetota</taxon>
        <taxon>Actinomycetes</taxon>
        <taxon>Kitasatosporales</taxon>
        <taxon>Streptomycetaceae</taxon>
        <taxon>Streptomyces</taxon>
    </lineage>
</organism>
<dbReference type="RefSeq" id="WP_311616146.1">
    <property type="nucleotide sequence ID" value="NZ_JAVREV010000002.1"/>
</dbReference>
<keyword evidence="4" id="KW-1185">Reference proteome</keyword>
<feature type="region of interest" description="Disordered" evidence="1">
    <location>
        <begin position="1"/>
        <end position="23"/>
    </location>
</feature>
<feature type="domain" description="DUF397" evidence="2">
    <location>
        <begin position="10"/>
        <end position="64"/>
    </location>
</feature>